<keyword evidence="3" id="KW-1185">Reference proteome</keyword>
<dbReference type="Pfam" id="PF02082">
    <property type="entry name" value="Rrf2"/>
    <property type="match status" value="1"/>
</dbReference>
<dbReference type="GO" id="GO:0003677">
    <property type="term" value="F:DNA binding"/>
    <property type="evidence" value="ECO:0007669"/>
    <property type="project" value="UniProtKB-KW"/>
</dbReference>
<evidence type="ECO:0000313" key="2">
    <source>
        <dbReference type="EMBL" id="EPR30748.1"/>
    </source>
</evidence>
<proteinExistence type="predicted"/>
<name>S7UEV8_9BACT</name>
<dbReference type="PANTHER" id="PTHR33221">
    <property type="entry name" value="WINGED HELIX-TURN-HELIX TRANSCRIPTIONAL REGULATOR, RRF2 FAMILY"/>
    <property type="match status" value="1"/>
</dbReference>
<dbReference type="AlphaFoldDB" id="S7UEV8"/>
<comment type="caution">
    <text evidence="2">The sequence shown here is derived from an EMBL/GenBank/DDBJ whole genome shotgun (WGS) entry which is preliminary data.</text>
</comment>
<reference evidence="2 3" key="1">
    <citation type="journal article" date="2013" name="Genome Announc.">
        <title>Draft genome sequences for three mercury-methylating, sulfate-reducing bacteria.</title>
        <authorList>
            <person name="Brown S.D."/>
            <person name="Hurt R.A.Jr."/>
            <person name="Gilmour C.C."/>
            <person name="Elias D.A."/>
        </authorList>
    </citation>
    <scope>NUCLEOTIDE SEQUENCE [LARGE SCALE GENOMIC DNA]</scope>
    <source>
        <strain evidence="2 3">DSM 16529</strain>
    </source>
</reference>
<gene>
    <name evidence="2" type="ORF">dsat_1470</name>
</gene>
<dbReference type="STRING" id="1121439.dsat_1470"/>
<protein>
    <submittedName>
        <fullName evidence="2">Transcriptional regulator, BadM/Rrf2 family</fullName>
    </submittedName>
</protein>
<dbReference type="InterPro" id="IPR036390">
    <property type="entry name" value="WH_DNA-bd_sf"/>
</dbReference>
<organism evidence="2 3">
    <name type="scientific">Alkalidesulfovibrio alkalitolerans DSM 16529</name>
    <dbReference type="NCBI Taxonomy" id="1121439"/>
    <lineage>
        <taxon>Bacteria</taxon>
        <taxon>Pseudomonadati</taxon>
        <taxon>Thermodesulfobacteriota</taxon>
        <taxon>Desulfovibrionia</taxon>
        <taxon>Desulfovibrionales</taxon>
        <taxon>Desulfovibrionaceae</taxon>
        <taxon>Alkalidesulfovibrio</taxon>
    </lineage>
</organism>
<accession>S7UEV8</accession>
<dbReference type="eggNOG" id="COG1959">
    <property type="taxonomic scope" value="Bacteria"/>
</dbReference>
<dbReference type="EMBL" id="ATHI01000031">
    <property type="protein sequence ID" value="EPR30748.1"/>
    <property type="molecule type" value="Genomic_DNA"/>
</dbReference>
<sequence>MRLSTKSRYGTRLLLDIALNDKDGPVRIQDTAERQKISVKYLEHIAQILRKAGYLTSTRGKKGGHSIAMPPESISLGEVIKLLEGDSCLVDCGTSSDHCEMSDKCITRMLWMDASSAMFEKLNTFTLADLIDQARSGAFPRACPGGNKGGKILDLN</sequence>
<dbReference type="GO" id="GO:0005829">
    <property type="term" value="C:cytosol"/>
    <property type="evidence" value="ECO:0007669"/>
    <property type="project" value="TreeGrafter"/>
</dbReference>
<dbReference type="PANTHER" id="PTHR33221:SF5">
    <property type="entry name" value="HTH-TYPE TRANSCRIPTIONAL REGULATOR ISCR"/>
    <property type="match status" value="1"/>
</dbReference>
<keyword evidence="1" id="KW-0238">DNA-binding</keyword>
<dbReference type="InterPro" id="IPR036388">
    <property type="entry name" value="WH-like_DNA-bd_sf"/>
</dbReference>
<dbReference type="OrthoDB" id="9800519at2"/>
<dbReference type="NCBIfam" id="TIGR00738">
    <property type="entry name" value="rrf2_super"/>
    <property type="match status" value="1"/>
</dbReference>
<dbReference type="PROSITE" id="PS51197">
    <property type="entry name" value="HTH_RRF2_2"/>
    <property type="match status" value="1"/>
</dbReference>
<dbReference type="InterPro" id="IPR000944">
    <property type="entry name" value="Tscrpt_reg_Rrf2"/>
</dbReference>
<dbReference type="RefSeq" id="WP_020888166.1">
    <property type="nucleotide sequence ID" value="NZ_ATHI01000031.1"/>
</dbReference>
<dbReference type="Gene3D" id="1.10.10.10">
    <property type="entry name" value="Winged helix-like DNA-binding domain superfamily/Winged helix DNA-binding domain"/>
    <property type="match status" value="1"/>
</dbReference>
<evidence type="ECO:0000313" key="3">
    <source>
        <dbReference type="Proteomes" id="UP000014975"/>
    </source>
</evidence>
<evidence type="ECO:0000256" key="1">
    <source>
        <dbReference type="ARBA" id="ARBA00023125"/>
    </source>
</evidence>
<dbReference type="GO" id="GO:0003700">
    <property type="term" value="F:DNA-binding transcription factor activity"/>
    <property type="evidence" value="ECO:0007669"/>
    <property type="project" value="TreeGrafter"/>
</dbReference>
<dbReference type="Proteomes" id="UP000014975">
    <property type="component" value="Unassembled WGS sequence"/>
</dbReference>
<dbReference type="SUPFAM" id="SSF46785">
    <property type="entry name" value="Winged helix' DNA-binding domain"/>
    <property type="match status" value="1"/>
</dbReference>
<dbReference type="PATRIC" id="fig|1121439.3.peg.2858"/>